<evidence type="ECO:0000313" key="2">
    <source>
        <dbReference type="EMBL" id="GBG28195.1"/>
    </source>
</evidence>
<gene>
    <name evidence="2" type="ORF">FCC1311_044182</name>
</gene>
<proteinExistence type="predicted"/>
<reference evidence="2 3" key="1">
    <citation type="submission" date="2017-12" db="EMBL/GenBank/DDBJ databases">
        <title>Sequencing, de novo assembly and annotation of complete genome of a new Thraustochytrid species, strain FCC1311.</title>
        <authorList>
            <person name="Sedici K."/>
            <person name="Godart F."/>
            <person name="Aiese Cigliano R."/>
            <person name="Sanseverino W."/>
            <person name="Barakat M."/>
            <person name="Ortet P."/>
            <person name="Marechal E."/>
            <person name="Cagnac O."/>
            <person name="Amato A."/>
        </authorList>
    </citation>
    <scope>NUCLEOTIDE SEQUENCE [LARGE SCALE GENOMIC DNA]</scope>
</reference>
<dbReference type="Proteomes" id="UP000241890">
    <property type="component" value="Unassembled WGS sequence"/>
</dbReference>
<evidence type="ECO:0000256" key="1">
    <source>
        <dbReference type="SAM" id="MobiDB-lite"/>
    </source>
</evidence>
<sequence>MGNGKSHEPRRATDDVKHVPGDVDDIDFMLTSRSMMATSFQSTDTSFEVDATVVFRGDESLSRSEGTAGSSLRRRLSRRRRVQQPAHWTEAEVIEALGAVELVVSIPAGVNKFAVLEAVGAEPDGVRTFITKGFGHHLELTIRVINKVGDEETILGLRRLANTLARIADTSSGSIDAYKLVDCDLFPWDPEILVGQGKEHGLLLLPDVLLEPLNNRKRKFIALLALQPEEWQLAKLVPSIPLHAFISSETGCANPFLVNSARRPSMLDLGAVEELRIYAPELHPALASQTAKDIDFHARVTSTSFELTIPRSQVTGIFSVLEDQLLGDIFSLKTLRLAPRDTNGERELVFRNRRHASQIDALSPSEIIIDSGDEFYGCLIASVWNAKEEHFGRRGFAFPSDDDARDAQDSNVEVIDLSAEFGGSINFKVRVVSR</sequence>
<dbReference type="EMBL" id="BEYU01000040">
    <property type="protein sequence ID" value="GBG28195.1"/>
    <property type="molecule type" value="Genomic_DNA"/>
</dbReference>
<evidence type="ECO:0000313" key="3">
    <source>
        <dbReference type="Proteomes" id="UP000241890"/>
    </source>
</evidence>
<dbReference type="AlphaFoldDB" id="A0A2R5GCB1"/>
<feature type="region of interest" description="Disordered" evidence="1">
    <location>
        <begin position="60"/>
        <end position="81"/>
    </location>
</feature>
<comment type="caution">
    <text evidence="2">The sequence shown here is derived from an EMBL/GenBank/DDBJ whole genome shotgun (WGS) entry which is preliminary data.</text>
</comment>
<keyword evidence="3" id="KW-1185">Reference proteome</keyword>
<organism evidence="2 3">
    <name type="scientific">Hondaea fermentalgiana</name>
    <dbReference type="NCBI Taxonomy" id="2315210"/>
    <lineage>
        <taxon>Eukaryota</taxon>
        <taxon>Sar</taxon>
        <taxon>Stramenopiles</taxon>
        <taxon>Bigyra</taxon>
        <taxon>Labyrinthulomycetes</taxon>
        <taxon>Thraustochytrida</taxon>
        <taxon>Thraustochytriidae</taxon>
        <taxon>Hondaea</taxon>
    </lineage>
</organism>
<dbReference type="InParanoid" id="A0A2R5GCB1"/>
<accession>A0A2R5GCB1</accession>
<protein>
    <submittedName>
        <fullName evidence="2">Uncharacterized protein</fullName>
    </submittedName>
</protein>
<name>A0A2R5GCB1_9STRA</name>
<feature type="compositionally biased region" description="Basic residues" evidence="1">
    <location>
        <begin position="72"/>
        <end position="81"/>
    </location>
</feature>